<sequence length="226" mass="24703">MISASADGVALSPYSSSNMYDSRCQGGSKRTALEVQQGTTAHHTLSFQIQKHSGDNLYSHFTQEVLKLCKDHEILLICLPPNSAHLAQPLDVCFFGPRLAKKSPQLTQPERNEADMLAQSVAAGDIHPKTTLVPATPPEAKQTEDLVQPKNRGCKSLGFDQCEADNSHHFLLRSVAADDIHPKTTLVPATPPEAKQTEDLVQPKNRGCKSLGFDQCEADNSHHFLL</sequence>
<evidence type="ECO:0008006" key="3">
    <source>
        <dbReference type="Google" id="ProtNLM"/>
    </source>
</evidence>
<feature type="non-terminal residue" evidence="1">
    <location>
        <position position="226"/>
    </location>
</feature>
<dbReference type="EMBL" id="JARBHB010000003">
    <property type="protein sequence ID" value="KAJ8887952.1"/>
    <property type="molecule type" value="Genomic_DNA"/>
</dbReference>
<evidence type="ECO:0000313" key="1">
    <source>
        <dbReference type="EMBL" id="KAJ8887952.1"/>
    </source>
</evidence>
<dbReference type="Proteomes" id="UP001159363">
    <property type="component" value="Chromosome 3"/>
</dbReference>
<evidence type="ECO:0000313" key="2">
    <source>
        <dbReference type="Proteomes" id="UP001159363"/>
    </source>
</evidence>
<reference evidence="1 2" key="1">
    <citation type="submission" date="2023-02" db="EMBL/GenBank/DDBJ databases">
        <title>LHISI_Scaffold_Assembly.</title>
        <authorList>
            <person name="Stuart O.P."/>
            <person name="Cleave R."/>
            <person name="Magrath M.J.L."/>
            <person name="Mikheyev A.S."/>
        </authorList>
    </citation>
    <scope>NUCLEOTIDE SEQUENCE [LARGE SCALE GENOMIC DNA]</scope>
    <source>
        <strain evidence="1">Daus_M_001</strain>
        <tissue evidence="1">Leg muscle</tissue>
    </source>
</reference>
<proteinExistence type="predicted"/>
<name>A0ABQ9HU87_9NEOP</name>
<gene>
    <name evidence="1" type="ORF">PR048_007436</name>
</gene>
<organism evidence="1 2">
    <name type="scientific">Dryococelus australis</name>
    <dbReference type="NCBI Taxonomy" id="614101"/>
    <lineage>
        <taxon>Eukaryota</taxon>
        <taxon>Metazoa</taxon>
        <taxon>Ecdysozoa</taxon>
        <taxon>Arthropoda</taxon>
        <taxon>Hexapoda</taxon>
        <taxon>Insecta</taxon>
        <taxon>Pterygota</taxon>
        <taxon>Neoptera</taxon>
        <taxon>Polyneoptera</taxon>
        <taxon>Phasmatodea</taxon>
        <taxon>Verophasmatodea</taxon>
        <taxon>Anareolatae</taxon>
        <taxon>Phasmatidae</taxon>
        <taxon>Eurycanthinae</taxon>
        <taxon>Dryococelus</taxon>
    </lineage>
</organism>
<accession>A0ABQ9HU87</accession>
<comment type="caution">
    <text evidence="1">The sequence shown here is derived from an EMBL/GenBank/DDBJ whole genome shotgun (WGS) entry which is preliminary data.</text>
</comment>
<keyword evidence="2" id="KW-1185">Reference proteome</keyword>
<protein>
    <recommendedName>
        <fullName evidence="3">DDE-1 domain-containing protein</fullName>
    </recommendedName>
</protein>